<reference evidence="1" key="1">
    <citation type="submission" date="2022-11" db="EMBL/GenBank/DDBJ databases">
        <title>Chromosome-level genome of Pogonophryne albipinna.</title>
        <authorList>
            <person name="Jo E."/>
        </authorList>
    </citation>
    <scope>NUCLEOTIDE SEQUENCE</scope>
    <source>
        <strain evidence="1">SGF0006</strain>
        <tissue evidence="1">Muscle</tissue>
    </source>
</reference>
<gene>
    <name evidence="1" type="ORF">JOQ06_019240</name>
</gene>
<dbReference type="Proteomes" id="UP001219934">
    <property type="component" value="Unassembled WGS sequence"/>
</dbReference>
<accession>A0AAD6ASY9</accession>
<proteinExistence type="predicted"/>
<keyword evidence="2" id="KW-1185">Reference proteome</keyword>
<sequence length="70" mass="7602">MPCHHSYFGELLFHGSLIPSKGSNICQGNICQDLNGIKKGHQGQMLSLLYLTINSKLALAEIELNVGFAS</sequence>
<protein>
    <submittedName>
        <fullName evidence="1">Uncharacterized protein</fullName>
    </submittedName>
</protein>
<comment type="caution">
    <text evidence="1">The sequence shown here is derived from an EMBL/GenBank/DDBJ whole genome shotgun (WGS) entry which is preliminary data.</text>
</comment>
<dbReference type="EMBL" id="JAPTMU010000016">
    <property type="protein sequence ID" value="KAJ4930234.1"/>
    <property type="molecule type" value="Genomic_DNA"/>
</dbReference>
<evidence type="ECO:0000313" key="1">
    <source>
        <dbReference type="EMBL" id="KAJ4930234.1"/>
    </source>
</evidence>
<dbReference type="AlphaFoldDB" id="A0AAD6ASY9"/>
<organism evidence="1 2">
    <name type="scientific">Pogonophryne albipinna</name>
    <dbReference type="NCBI Taxonomy" id="1090488"/>
    <lineage>
        <taxon>Eukaryota</taxon>
        <taxon>Metazoa</taxon>
        <taxon>Chordata</taxon>
        <taxon>Craniata</taxon>
        <taxon>Vertebrata</taxon>
        <taxon>Euteleostomi</taxon>
        <taxon>Actinopterygii</taxon>
        <taxon>Neopterygii</taxon>
        <taxon>Teleostei</taxon>
        <taxon>Neoteleostei</taxon>
        <taxon>Acanthomorphata</taxon>
        <taxon>Eupercaria</taxon>
        <taxon>Perciformes</taxon>
        <taxon>Notothenioidei</taxon>
        <taxon>Pogonophryne</taxon>
    </lineage>
</organism>
<evidence type="ECO:0000313" key="2">
    <source>
        <dbReference type="Proteomes" id="UP001219934"/>
    </source>
</evidence>
<name>A0AAD6ASY9_9TELE</name>